<feature type="domain" description="HTH tetR-type" evidence="6">
    <location>
        <begin position="26"/>
        <end position="86"/>
    </location>
</feature>
<dbReference type="SUPFAM" id="SSF48498">
    <property type="entry name" value="Tetracyclin repressor-like, C-terminal domain"/>
    <property type="match status" value="1"/>
</dbReference>
<evidence type="ECO:0000256" key="4">
    <source>
        <dbReference type="PROSITE-ProRule" id="PRU00335"/>
    </source>
</evidence>
<evidence type="ECO:0000256" key="5">
    <source>
        <dbReference type="SAM" id="MobiDB-lite"/>
    </source>
</evidence>
<dbReference type="PRINTS" id="PR00455">
    <property type="entry name" value="HTHTETR"/>
</dbReference>
<dbReference type="PANTHER" id="PTHR30055">
    <property type="entry name" value="HTH-TYPE TRANSCRIPTIONAL REGULATOR RUTR"/>
    <property type="match status" value="1"/>
</dbReference>
<organism evidence="7 8">
    <name type="scientific">Nocardioides zeae</name>
    <dbReference type="NCBI Taxonomy" id="1457234"/>
    <lineage>
        <taxon>Bacteria</taxon>
        <taxon>Bacillati</taxon>
        <taxon>Actinomycetota</taxon>
        <taxon>Actinomycetes</taxon>
        <taxon>Propionibacteriales</taxon>
        <taxon>Nocardioidaceae</taxon>
        <taxon>Nocardioides</taxon>
    </lineage>
</organism>
<dbReference type="Proteomes" id="UP000468687">
    <property type="component" value="Unassembled WGS sequence"/>
</dbReference>
<dbReference type="Gene3D" id="1.10.10.60">
    <property type="entry name" value="Homeodomain-like"/>
    <property type="match status" value="1"/>
</dbReference>
<dbReference type="GO" id="GO:0003700">
    <property type="term" value="F:DNA-binding transcription factor activity"/>
    <property type="evidence" value="ECO:0007669"/>
    <property type="project" value="TreeGrafter"/>
</dbReference>
<feature type="region of interest" description="Disordered" evidence="5">
    <location>
        <begin position="1"/>
        <end position="27"/>
    </location>
</feature>
<evidence type="ECO:0000256" key="1">
    <source>
        <dbReference type="ARBA" id="ARBA00023015"/>
    </source>
</evidence>
<keyword evidence="8" id="KW-1185">Reference proteome</keyword>
<dbReference type="SUPFAM" id="SSF46689">
    <property type="entry name" value="Homeodomain-like"/>
    <property type="match status" value="1"/>
</dbReference>
<evidence type="ECO:0000256" key="3">
    <source>
        <dbReference type="ARBA" id="ARBA00023163"/>
    </source>
</evidence>
<evidence type="ECO:0000313" key="7">
    <source>
        <dbReference type="EMBL" id="NEN79827.1"/>
    </source>
</evidence>
<keyword evidence="1" id="KW-0805">Transcription regulation</keyword>
<gene>
    <name evidence="7" type="ORF">G3T38_16280</name>
</gene>
<keyword evidence="2 4" id="KW-0238">DNA-binding</keyword>
<proteinExistence type="predicted"/>
<evidence type="ECO:0000256" key="2">
    <source>
        <dbReference type="ARBA" id="ARBA00023125"/>
    </source>
</evidence>
<accession>A0A6P0HNL9</accession>
<dbReference type="InterPro" id="IPR050109">
    <property type="entry name" value="HTH-type_TetR-like_transc_reg"/>
</dbReference>
<dbReference type="PANTHER" id="PTHR30055:SF234">
    <property type="entry name" value="HTH-TYPE TRANSCRIPTIONAL REGULATOR BETI"/>
    <property type="match status" value="1"/>
</dbReference>
<dbReference type="PROSITE" id="PS50977">
    <property type="entry name" value="HTH_TETR_2"/>
    <property type="match status" value="1"/>
</dbReference>
<dbReference type="InterPro" id="IPR001647">
    <property type="entry name" value="HTH_TetR"/>
</dbReference>
<reference evidence="7 8" key="1">
    <citation type="journal article" date="2014" name="Int. J. Syst. Evol. Microbiol.">
        <title>Nocardioides zeae sp. nov., isolated from the stem of Zea mays.</title>
        <authorList>
            <person name="Glaeser S.P."/>
            <person name="McInroy J.A."/>
            <person name="Busse H.J."/>
            <person name="Kampfer P."/>
        </authorList>
    </citation>
    <scope>NUCLEOTIDE SEQUENCE [LARGE SCALE GENOMIC DNA]</scope>
    <source>
        <strain evidence="7 8">JCM 30728</strain>
    </source>
</reference>
<dbReference type="Gene3D" id="1.10.357.10">
    <property type="entry name" value="Tetracycline Repressor, domain 2"/>
    <property type="match status" value="1"/>
</dbReference>
<protein>
    <submittedName>
        <fullName evidence="7">TetR/AcrR family transcriptional regulator</fullName>
    </submittedName>
</protein>
<feature type="compositionally biased region" description="Basic and acidic residues" evidence="5">
    <location>
        <begin position="9"/>
        <end position="27"/>
    </location>
</feature>
<feature type="DNA-binding region" description="H-T-H motif" evidence="4">
    <location>
        <begin position="49"/>
        <end position="68"/>
    </location>
</feature>
<keyword evidence="3" id="KW-0804">Transcription</keyword>
<dbReference type="AlphaFoldDB" id="A0A6P0HNL9"/>
<dbReference type="EMBL" id="JAAGXA010000012">
    <property type="protein sequence ID" value="NEN79827.1"/>
    <property type="molecule type" value="Genomic_DNA"/>
</dbReference>
<dbReference type="GO" id="GO:0000976">
    <property type="term" value="F:transcription cis-regulatory region binding"/>
    <property type="evidence" value="ECO:0007669"/>
    <property type="project" value="TreeGrafter"/>
</dbReference>
<dbReference type="Pfam" id="PF00440">
    <property type="entry name" value="TetR_N"/>
    <property type="match status" value="1"/>
</dbReference>
<dbReference type="InterPro" id="IPR009057">
    <property type="entry name" value="Homeodomain-like_sf"/>
</dbReference>
<comment type="caution">
    <text evidence="7">The sequence shown here is derived from an EMBL/GenBank/DDBJ whole genome shotgun (WGS) entry which is preliminary data.</text>
</comment>
<name>A0A6P0HNL9_9ACTN</name>
<evidence type="ECO:0000259" key="6">
    <source>
        <dbReference type="PROSITE" id="PS50977"/>
    </source>
</evidence>
<evidence type="ECO:0000313" key="8">
    <source>
        <dbReference type="Proteomes" id="UP000468687"/>
    </source>
</evidence>
<sequence length="223" mass="25241">MIGGLYDDVGLRDGEPSAKRPNKRGEQTRERIVTAAIECFTEYGYTRTRVSDIVHRAGTAQGNFYRHFASLDDVFLAALRPGLEALAVVPTRRTGHSFELESLVESNTSYLHSYARYRHTLRLLREAAAASANDGFLQLWLRLRGDFVARTRRWLQRLTDSGHLRAGEDLDLLAEALGCLTEQLAYVHVGLPASTPRRERIDELGRSLGESWYRLLPRAEEAR</sequence>
<dbReference type="InterPro" id="IPR036271">
    <property type="entry name" value="Tet_transcr_reg_TetR-rel_C_sf"/>
</dbReference>